<sequence>MAIATLGHWPRPQGRDGEARRDRVVWRHTWLSRSGRDGGGRRILIVVSGGVATTFLTDLTAVPSVRTVLSGVRYYSVDATWSADAFLFLDLRGLTAFGVASWAAVATCSLSRRADPSCLEAHRFKTEGSPLSDGFLECLRCSWWEVMLRSCRRRDRGGWSEEEVRLLSSGRAHAGRRRRGGSRGPRS</sequence>
<accession>A0A843X4D1</accession>
<gene>
    <name evidence="1" type="ORF">Taro_047802</name>
</gene>
<organism evidence="1 2">
    <name type="scientific">Colocasia esculenta</name>
    <name type="common">Wild taro</name>
    <name type="synonym">Arum esculentum</name>
    <dbReference type="NCBI Taxonomy" id="4460"/>
    <lineage>
        <taxon>Eukaryota</taxon>
        <taxon>Viridiplantae</taxon>
        <taxon>Streptophyta</taxon>
        <taxon>Embryophyta</taxon>
        <taxon>Tracheophyta</taxon>
        <taxon>Spermatophyta</taxon>
        <taxon>Magnoliopsida</taxon>
        <taxon>Liliopsida</taxon>
        <taxon>Araceae</taxon>
        <taxon>Aroideae</taxon>
        <taxon>Colocasieae</taxon>
        <taxon>Colocasia</taxon>
    </lineage>
</organism>
<dbReference type="Proteomes" id="UP000652761">
    <property type="component" value="Unassembled WGS sequence"/>
</dbReference>
<proteinExistence type="predicted"/>
<keyword evidence="2" id="KW-1185">Reference proteome</keyword>
<name>A0A843X4D1_COLES</name>
<evidence type="ECO:0000313" key="2">
    <source>
        <dbReference type="Proteomes" id="UP000652761"/>
    </source>
</evidence>
<reference evidence="1" key="1">
    <citation type="submission" date="2017-07" db="EMBL/GenBank/DDBJ databases">
        <title>Taro Niue Genome Assembly and Annotation.</title>
        <authorList>
            <person name="Atibalentja N."/>
            <person name="Keating K."/>
            <person name="Fields C.J."/>
        </authorList>
    </citation>
    <scope>NUCLEOTIDE SEQUENCE</scope>
    <source>
        <strain evidence="1">Niue_2</strain>
        <tissue evidence="1">Leaf</tissue>
    </source>
</reference>
<evidence type="ECO:0000313" key="1">
    <source>
        <dbReference type="EMBL" id="MQM14868.1"/>
    </source>
</evidence>
<dbReference type="AlphaFoldDB" id="A0A843X4D1"/>
<comment type="caution">
    <text evidence="1">The sequence shown here is derived from an EMBL/GenBank/DDBJ whole genome shotgun (WGS) entry which is preliminary data.</text>
</comment>
<dbReference type="EMBL" id="NMUH01006265">
    <property type="protein sequence ID" value="MQM14868.1"/>
    <property type="molecule type" value="Genomic_DNA"/>
</dbReference>
<protein>
    <submittedName>
        <fullName evidence="1">Uncharacterized protein</fullName>
    </submittedName>
</protein>